<dbReference type="OrthoDB" id="2342176at2759"/>
<dbReference type="GeneID" id="63804020"/>
<feature type="compositionally biased region" description="Pro residues" evidence="1">
    <location>
        <begin position="277"/>
        <end position="291"/>
    </location>
</feature>
<proteinExistence type="predicted"/>
<feature type="signal peptide" evidence="2">
    <location>
        <begin position="1"/>
        <end position="17"/>
    </location>
</feature>
<evidence type="ECO:0000256" key="1">
    <source>
        <dbReference type="SAM" id="MobiDB-lite"/>
    </source>
</evidence>
<comment type="caution">
    <text evidence="3">The sequence shown here is derived from an EMBL/GenBank/DDBJ whole genome shotgun (WGS) entry which is preliminary data.</text>
</comment>
<name>A0A1Y1W8P1_9FUNG</name>
<organism evidence="3 4">
    <name type="scientific">Linderina pennispora</name>
    <dbReference type="NCBI Taxonomy" id="61395"/>
    <lineage>
        <taxon>Eukaryota</taxon>
        <taxon>Fungi</taxon>
        <taxon>Fungi incertae sedis</taxon>
        <taxon>Zoopagomycota</taxon>
        <taxon>Kickxellomycotina</taxon>
        <taxon>Kickxellomycetes</taxon>
        <taxon>Kickxellales</taxon>
        <taxon>Kickxellaceae</taxon>
        <taxon>Linderina</taxon>
    </lineage>
</organism>
<reference evidence="3 4" key="1">
    <citation type="submission" date="2016-07" db="EMBL/GenBank/DDBJ databases">
        <title>Pervasive Adenine N6-methylation of Active Genes in Fungi.</title>
        <authorList>
            <consortium name="DOE Joint Genome Institute"/>
            <person name="Mondo S.J."/>
            <person name="Dannebaum R.O."/>
            <person name="Kuo R.C."/>
            <person name="Labutti K."/>
            <person name="Haridas S."/>
            <person name="Kuo A."/>
            <person name="Salamov A."/>
            <person name="Ahrendt S.R."/>
            <person name="Lipzen A."/>
            <person name="Sullivan W."/>
            <person name="Andreopoulos W.B."/>
            <person name="Clum A."/>
            <person name="Lindquist E."/>
            <person name="Daum C."/>
            <person name="Ramamoorthy G.K."/>
            <person name="Gryganskyi A."/>
            <person name="Culley D."/>
            <person name="Magnuson J.K."/>
            <person name="James T.Y."/>
            <person name="O'Malley M.A."/>
            <person name="Stajich J.E."/>
            <person name="Spatafora J.W."/>
            <person name="Visel A."/>
            <person name="Grigoriev I.V."/>
        </authorList>
    </citation>
    <scope>NUCLEOTIDE SEQUENCE [LARGE SCALE GENOMIC DNA]</scope>
    <source>
        <strain evidence="3 4">ATCC 12442</strain>
    </source>
</reference>
<sequence length="353" mass="36512">MFFKISTIAALVATATAHMALVKPCTRWTPHGENCPAPPAGQSVDYNLNAPLGASQPLCKYTTPYDTPVETWTAGQSVTVKFDPTGAAAHGGGHCEFSLSYDGGKTFVVVHQELKYCFFNGPSSSNTPQVTSYTFNLPTDLPSSDKAVFQWTWVNAIGNREFYSNCADVAIKGSSKSFTGKELTIANHNGYPTIPEFNGNYDTGLEHYKNAKQITVTGNGSTGPAPVPSSSAAPSYTSAAPSYTSVAPPVGHTPSAPAPVPTSSAPAVTSSVRPAPTATPVPPTTAAPGPGPTTAAPIPTQPAGGACTHGAMRCAADGSGFQTCVWGVWDTVTSCPGETKCKANGDSIVCDWV</sequence>
<evidence type="ECO:0000256" key="2">
    <source>
        <dbReference type="SAM" id="SignalP"/>
    </source>
</evidence>
<dbReference type="AlphaFoldDB" id="A0A1Y1W8P1"/>
<dbReference type="EMBL" id="MCFD01000006">
    <property type="protein sequence ID" value="ORX69887.1"/>
    <property type="molecule type" value="Genomic_DNA"/>
</dbReference>
<dbReference type="Proteomes" id="UP000193922">
    <property type="component" value="Unassembled WGS sequence"/>
</dbReference>
<feature type="region of interest" description="Disordered" evidence="1">
    <location>
        <begin position="215"/>
        <end position="299"/>
    </location>
</feature>
<evidence type="ECO:0000313" key="3">
    <source>
        <dbReference type="EMBL" id="ORX69887.1"/>
    </source>
</evidence>
<dbReference type="STRING" id="61395.A0A1Y1W8P1"/>
<dbReference type="Gene3D" id="2.70.50.70">
    <property type="match status" value="1"/>
</dbReference>
<dbReference type="RefSeq" id="XP_040743525.1">
    <property type="nucleotide sequence ID" value="XM_040887372.1"/>
</dbReference>
<protein>
    <submittedName>
        <fullName evidence="3">Uncharacterized protein</fullName>
    </submittedName>
</protein>
<gene>
    <name evidence="3" type="ORF">DL89DRAFT_267120</name>
</gene>
<feature type="chain" id="PRO_5013118748" evidence="2">
    <location>
        <begin position="18"/>
        <end position="353"/>
    </location>
</feature>
<dbReference type="PANTHER" id="PTHR36182:SF1">
    <property type="entry name" value="PROTEIN, PUTATIVE (AFU_ORTHOLOGUE AFUA_6G10930)-RELATED"/>
    <property type="match status" value="1"/>
</dbReference>
<dbReference type="PANTHER" id="PTHR36182">
    <property type="entry name" value="PROTEIN, PUTATIVE (AFU_ORTHOLOGUE AFUA_6G10930)-RELATED"/>
    <property type="match status" value="1"/>
</dbReference>
<accession>A0A1Y1W8P1</accession>
<keyword evidence="2" id="KW-0732">Signal</keyword>
<keyword evidence="4" id="KW-1185">Reference proteome</keyword>
<evidence type="ECO:0000313" key="4">
    <source>
        <dbReference type="Proteomes" id="UP000193922"/>
    </source>
</evidence>
<feature type="compositionally biased region" description="Low complexity" evidence="1">
    <location>
        <begin position="228"/>
        <end position="276"/>
    </location>
</feature>